<evidence type="ECO:0000256" key="1">
    <source>
        <dbReference type="SAM" id="MobiDB-lite"/>
    </source>
</evidence>
<evidence type="ECO:0000313" key="3">
    <source>
        <dbReference type="Proteomes" id="UP001219630"/>
    </source>
</evidence>
<dbReference type="EMBL" id="CP114280">
    <property type="protein sequence ID" value="WFN54928.1"/>
    <property type="molecule type" value="Genomic_DNA"/>
</dbReference>
<protein>
    <recommendedName>
        <fullName evidence="4">Type III effector</fullName>
    </recommendedName>
</protein>
<proteinExistence type="predicted"/>
<keyword evidence="3" id="KW-1185">Reference proteome</keyword>
<gene>
    <name evidence="2" type="ORF">O1Q98_14915</name>
</gene>
<organism evidence="2 3">
    <name type="scientific">Dickeya lacustris</name>
    <dbReference type="NCBI Taxonomy" id="2259638"/>
    <lineage>
        <taxon>Bacteria</taxon>
        <taxon>Pseudomonadati</taxon>
        <taxon>Pseudomonadota</taxon>
        <taxon>Gammaproteobacteria</taxon>
        <taxon>Enterobacterales</taxon>
        <taxon>Pectobacteriaceae</taxon>
        <taxon>Dickeya</taxon>
    </lineage>
</organism>
<accession>A0ABY8G4R5</accession>
<dbReference type="Proteomes" id="UP001219630">
    <property type="component" value="Chromosome"/>
</dbReference>
<name>A0ABY8G4R5_9GAMM</name>
<sequence>MMFIRSAASPHAGASSAASAAEVIRASALSKDALAHTQAFKQHPQRYLEHHLLDISGVMRANDKTGTPMQLNESPKKGYFALIPDAMDKNKVSLKPVTVASTREAEQAIYAHWIPFKSGDVLPGYTDIPKNPRLAAAHDNAVFAFTPGMNGCSLEVREHPERSDYYRVFHNQHPTRQKQSDLIHEHAGSRVDAFSEKEYFQPHSVALMPVSANVMHFNPHQSGWEFIGQPQGINPHNNTVQPMPQGKVVSRPLAASG</sequence>
<feature type="region of interest" description="Disordered" evidence="1">
    <location>
        <begin position="236"/>
        <end position="257"/>
    </location>
</feature>
<evidence type="ECO:0000313" key="2">
    <source>
        <dbReference type="EMBL" id="WFN54928.1"/>
    </source>
</evidence>
<evidence type="ECO:0008006" key="4">
    <source>
        <dbReference type="Google" id="ProtNLM"/>
    </source>
</evidence>
<reference evidence="2 3" key="1">
    <citation type="submission" date="2022-12" db="EMBL/GenBank/DDBJ databases">
        <title>Complete genome sequencing of Dickeya lacustris type strain LMG30899.</title>
        <authorList>
            <person name="Dobhal S."/>
            <person name="Arizala D."/>
            <person name="Arif M."/>
        </authorList>
    </citation>
    <scope>NUCLEOTIDE SEQUENCE [LARGE SCALE GENOMIC DNA]</scope>
    <source>
        <strain evidence="2 3">LMG30899</strain>
    </source>
</reference>
<dbReference type="RefSeq" id="WP_125260605.1">
    <property type="nucleotide sequence ID" value="NZ_CP114280.1"/>
</dbReference>